<accession>A0A6J5DAM6</accession>
<protein>
    <submittedName>
        <fullName evidence="1">Uncharacterized protein</fullName>
    </submittedName>
</protein>
<sequence>MLSRLYMTSNPGTTPYLSELTFATMASNPVDFLTRGDREFLANVYSYAQSQGIDLRYVDDVASDMGMYRKFGKVEANSNSQGMSFNSKGQALTYSFTAADSTSASNILNGGAFGSTRFDHGFLRFELNPGYSFNHVANFSFLQGMAEHFSNVGASDTDTFAQRFSTYTAHGQNNFLVTAASEVTLDIPQSDSGSSQSDALKTGKRTDKAVSQLHLNPGTSTQSLWVTLLDSLLVWRRKREL</sequence>
<evidence type="ECO:0000313" key="1">
    <source>
        <dbReference type="EMBL" id="CAB3751298.1"/>
    </source>
</evidence>
<reference evidence="1 2" key="1">
    <citation type="submission" date="2020-04" db="EMBL/GenBank/DDBJ databases">
        <authorList>
            <person name="De Canck E."/>
        </authorList>
    </citation>
    <scope>NUCLEOTIDE SEQUENCE [LARGE SCALE GENOMIC DNA]</scope>
    <source>
        <strain evidence="1 2">LMG 29542</strain>
    </source>
</reference>
<name>A0A6J5DAM6_9BURK</name>
<keyword evidence="2" id="KW-1185">Reference proteome</keyword>
<dbReference type="EMBL" id="CADIKH010000005">
    <property type="protein sequence ID" value="CAB3751298.1"/>
    <property type="molecule type" value="Genomic_DNA"/>
</dbReference>
<gene>
    <name evidence="1" type="ORF">LMG29542_01463</name>
</gene>
<evidence type="ECO:0000313" key="2">
    <source>
        <dbReference type="Proteomes" id="UP000494363"/>
    </source>
</evidence>
<dbReference type="AlphaFoldDB" id="A0A6J5DAM6"/>
<dbReference type="Proteomes" id="UP000494363">
    <property type="component" value="Unassembled WGS sequence"/>
</dbReference>
<proteinExistence type="predicted"/>
<organism evidence="1 2">
    <name type="scientific">Paraburkholderia humisilvae</name>
    <dbReference type="NCBI Taxonomy" id="627669"/>
    <lineage>
        <taxon>Bacteria</taxon>
        <taxon>Pseudomonadati</taxon>
        <taxon>Pseudomonadota</taxon>
        <taxon>Betaproteobacteria</taxon>
        <taxon>Burkholderiales</taxon>
        <taxon>Burkholderiaceae</taxon>
        <taxon>Paraburkholderia</taxon>
    </lineage>
</organism>